<dbReference type="OrthoDB" id="271420at2157"/>
<feature type="compositionally biased region" description="Acidic residues" evidence="2">
    <location>
        <begin position="360"/>
        <end position="421"/>
    </location>
</feature>
<dbReference type="GO" id="GO:0030115">
    <property type="term" value="C:S-layer"/>
    <property type="evidence" value="ECO:0007669"/>
    <property type="project" value="UniProtKB-SubCell"/>
</dbReference>
<gene>
    <name evidence="4" type="ORF">HT576_00540</name>
</gene>
<dbReference type="Proteomes" id="UP000728647">
    <property type="component" value="Unassembled WGS sequence"/>
</dbReference>
<dbReference type="NCBIfam" id="TIGR04126">
    <property type="entry name" value="PGF_CTERM"/>
    <property type="match status" value="1"/>
</dbReference>
<organism evidence="4 5">
    <name type="scientific">Haloterrigena gelatinilytica</name>
    <dbReference type="NCBI Taxonomy" id="2741724"/>
    <lineage>
        <taxon>Archaea</taxon>
        <taxon>Methanobacteriati</taxon>
        <taxon>Methanobacteriota</taxon>
        <taxon>Stenosarchaea group</taxon>
        <taxon>Halobacteria</taxon>
        <taxon>Halobacteriales</taxon>
        <taxon>Natrialbaceae</taxon>
        <taxon>Haloterrigena</taxon>
    </lineage>
</organism>
<keyword evidence="1" id="KW-0732">Signal</keyword>
<keyword evidence="3" id="KW-0472">Membrane</keyword>
<protein>
    <submittedName>
        <fullName evidence="4">PGF-CTERM sorting domain-containing protein</fullName>
    </submittedName>
</protein>
<dbReference type="GO" id="GO:0005886">
    <property type="term" value="C:plasma membrane"/>
    <property type="evidence" value="ECO:0007669"/>
    <property type="project" value="UniProtKB-SubCell"/>
</dbReference>
<evidence type="ECO:0000256" key="1">
    <source>
        <dbReference type="ARBA" id="ARBA00022729"/>
    </source>
</evidence>
<evidence type="ECO:0000256" key="2">
    <source>
        <dbReference type="SAM" id="MobiDB-lite"/>
    </source>
</evidence>
<evidence type="ECO:0000313" key="5">
    <source>
        <dbReference type="Proteomes" id="UP000728647"/>
    </source>
</evidence>
<keyword evidence="3" id="KW-0812">Transmembrane</keyword>
<keyword evidence="3" id="KW-1133">Transmembrane helix</keyword>
<dbReference type="EMBL" id="JABURA010000001">
    <property type="protein sequence ID" value="NUB89520.1"/>
    <property type="molecule type" value="Genomic_DNA"/>
</dbReference>
<feature type="transmembrane region" description="Helical" evidence="3">
    <location>
        <begin position="429"/>
        <end position="448"/>
    </location>
</feature>
<dbReference type="AlphaFoldDB" id="A0A8J8GHY7"/>
<evidence type="ECO:0000313" key="4">
    <source>
        <dbReference type="EMBL" id="NUB89520.1"/>
    </source>
</evidence>
<reference evidence="4" key="1">
    <citation type="submission" date="2020-06" db="EMBL/GenBank/DDBJ databases">
        <title>Haloterrigena sp. nov., an extremely halophilic archaeon isolated from a saline sediment.</title>
        <authorList>
            <person name="Liu B.-B."/>
        </authorList>
    </citation>
    <scope>NUCLEOTIDE SEQUENCE</scope>
    <source>
        <strain evidence="4">SYSU A121-1</strain>
    </source>
</reference>
<sequence>MNRGLAVIVALLLATSAVGAAFGAGAGASTGAESSTTTDGETETASAATAGGEAYAGTHVAFDVEGDAVTDYRIGGDETFSSVAVQSTSEAGAGADLGAEIDLETLTTLEGAGLSLAAQSETSAQVQAESGATLSAHDTERGTLVVESGSESQYVRVELAADATASDEGDRVRVETGDHEGTVLVVGDGEVTVTDDGNVTAELAENATLTFRSYEDGERDETDEYEESLIADGNAAVEVHVEDRNSEAVGEAVTYGQETSAEVETEARDRVDVTIDRATHEGTVVLTTVSEEAVGSLEDLEVRIDGEAATEVSSKSELEGAIGSDESRYMVAQQSEASAEATVYIAVNHFSERTATIDGADGDDSDGGADGTDDSDETDGTDGDDSGTDDETDATAEDGTTDGSESDADGSDADDGEESDAGADGGDGMPGFGVGVAVVAIAVAGLFARLQD</sequence>
<evidence type="ECO:0000256" key="3">
    <source>
        <dbReference type="SAM" id="Phobius"/>
    </source>
</evidence>
<feature type="compositionally biased region" description="Gly residues" evidence="2">
    <location>
        <begin position="423"/>
        <end position="433"/>
    </location>
</feature>
<proteinExistence type="predicted"/>
<comment type="caution">
    <text evidence="4">The sequence shown here is derived from an EMBL/GenBank/DDBJ whole genome shotgun (WGS) entry which is preliminary data.</text>
</comment>
<dbReference type="RefSeq" id="WP_174700980.1">
    <property type="nucleotide sequence ID" value="NZ_JABURA010000001.1"/>
</dbReference>
<name>A0A8J8GHY7_9EURY</name>
<accession>A0A8J8GHY7</accession>
<dbReference type="InterPro" id="IPR026371">
    <property type="entry name" value="PGF_CTERM"/>
</dbReference>
<feature type="region of interest" description="Disordered" evidence="2">
    <location>
        <begin position="355"/>
        <end position="433"/>
    </location>
</feature>